<accession>A0A8H3BLD1</accession>
<gene>
    <name evidence="3" type="ORF">RDB_LOCUS159094</name>
</gene>
<dbReference type="AlphaFoldDB" id="A0A8H3BLD1"/>
<proteinExistence type="predicted"/>
<dbReference type="Pfam" id="PF00501">
    <property type="entry name" value="AMP-binding"/>
    <property type="match status" value="1"/>
</dbReference>
<sequence>MPSHKPPSTSGVHPGPRDDDPLTDDELALLLAVPRAAEATPNAILLRLPLGPNPSMGWVDATCAEVRSIVAHLAAVWQPRLSEILNMSNESLTIERPRGPEITICLLVEPAFQAIFHLLAFWAIGCTVQFTSVAMEAATIDSQLNQSGCKIILHSGFDDAWINERRAHFHGTIIPLPEEEQACRLVQSEKQEKTEVRYPWPKPRRPTPALILQSSGTTGQPKLLRFPLHIYTIGHAYNCQAYLRSALLGGTSKTPYTHPRLIFAPLYWQSFYRSFFVHLTTATPIAFAYFKSVTAVSPSEVIDWAKALDVGAIASETGSIRQIPAATLEASADFFRGLFSFTMSGSSFNYLSDTFERLRIPAT</sequence>
<dbReference type="InterPro" id="IPR042099">
    <property type="entry name" value="ANL_N_sf"/>
</dbReference>
<evidence type="ECO:0000259" key="2">
    <source>
        <dbReference type="Pfam" id="PF00501"/>
    </source>
</evidence>
<comment type="caution">
    <text evidence="3">The sequence shown here is derived from an EMBL/GenBank/DDBJ whole genome shotgun (WGS) entry which is preliminary data.</text>
</comment>
<dbReference type="SUPFAM" id="SSF56801">
    <property type="entry name" value="Acetyl-CoA synthetase-like"/>
    <property type="match status" value="1"/>
</dbReference>
<feature type="compositionally biased region" description="Polar residues" evidence="1">
    <location>
        <begin position="1"/>
        <end position="11"/>
    </location>
</feature>
<feature type="non-terminal residue" evidence="3">
    <location>
        <position position="1"/>
    </location>
</feature>
<feature type="domain" description="AMP-dependent synthetase/ligase" evidence="2">
    <location>
        <begin position="103"/>
        <end position="223"/>
    </location>
</feature>
<evidence type="ECO:0000256" key="1">
    <source>
        <dbReference type="SAM" id="MobiDB-lite"/>
    </source>
</evidence>
<dbReference type="InterPro" id="IPR020845">
    <property type="entry name" value="AMP-binding_CS"/>
</dbReference>
<evidence type="ECO:0000313" key="4">
    <source>
        <dbReference type="Proteomes" id="UP000663846"/>
    </source>
</evidence>
<dbReference type="EMBL" id="CAJMWS010000724">
    <property type="protein sequence ID" value="CAE6460644.1"/>
    <property type="molecule type" value="Genomic_DNA"/>
</dbReference>
<evidence type="ECO:0000313" key="3">
    <source>
        <dbReference type="EMBL" id="CAE6460644.1"/>
    </source>
</evidence>
<protein>
    <recommendedName>
        <fullName evidence="2">AMP-dependent synthetase/ligase domain-containing protein</fullName>
    </recommendedName>
</protein>
<dbReference type="PROSITE" id="PS00455">
    <property type="entry name" value="AMP_BINDING"/>
    <property type="match status" value="1"/>
</dbReference>
<name>A0A8H3BLD1_9AGAM</name>
<organism evidence="3 4">
    <name type="scientific">Rhizoctonia solani</name>
    <dbReference type="NCBI Taxonomy" id="456999"/>
    <lineage>
        <taxon>Eukaryota</taxon>
        <taxon>Fungi</taxon>
        <taxon>Dikarya</taxon>
        <taxon>Basidiomycota</taxon>
        <taxon>Agaricomycotina</taxon>
        <taxon>Agaricomycetes</taxon>
        <taxon>Cantharellales</taxon>
        <taxon>Ceratobasidiaceae</taxon>
        <taxon>Rhizoctonia</taxon>
    </lineage>
</organism>
<dbReference type="InterPro" id="IPR000873">
    <property type="entry name" value="AMP-dep_synth/lig_dom"/>
</dbReference>
<feature type="region of interest" description="Disordered" evidence="1">
    <location>
        <begin position="1"/>
        <end position="20"/>
    </location>
</feature>
<dbReference type="Proteomes" id="UP000663846">
    <property type="component" value="Unassembled WGS sequence"/>
</dbReference>
<reference evidence="3" key="1">
    <citation type="submission" date="2021-01" db="EMBL/GenBank/DDBJ databases">
        <authorList>
            <person name="Kaushik A."/>
        </authorList>
    </citation>
    <scope>NUCLEOTIDE SEQUENCE</scope>
    <source>
        <strain evidence="3">AG1-1C</strain>
    </source>
</reference>
<dbReference type="Gene3D" id="3.40.50.12780">
    <property type="entry name" value="N-terminal domain of ligase-like"/>
    <property type="match status" value="1"/>
</dbReference>